<name>A0A7S8C2F5_9HYPH</name>
<dbReference type="Pfam" id="PF06568">
    <property type="entry name" value="YjiS-like"/>
    <property type="match status" value="1"/>
</dbReference>
<evidence type="ECO:0000259" key="1">
    <source>
        <dbReference type="Pfam" id="PF06568"/>
    </source>
</evidence>
<dbReference type="RefSeq" id="WP_213163373.1">
    <property type="nucleotide sequence ID" value="NZ_CP058214.1"/>
</dbReference>
<dbReference type="EMBL" id="CP058214">
    <property type="protein sequence ID" value="QPC42141.1"/>
    <property type="molecule type" value="Genomic_DNA"/>
</dbReference>
<dbReference type="KEGG" id="kmn:HW532_05150"/>
<organism evidence="2 3">
    <name type="scientific">Kaustia mangrovi</name>
    <dbReference type="NCBI Taxonomy" id="2593653"/>
    <lineage>
        <taxon>Bacteria</taxon>
        <taxon>Pseudomonadati</taxon>
        <taxon>Pseudomonadota</taxon>
        <taxon>Alphaproteobacteria</taxon>
        <taxon>Hyphomicrobiales</taxon>
        <taxon>Parvibaculaceae</taxon>
        <taxon>Kaustia</taxon>
    </lineage>
</organism>
<evidence type="ECO:0000313" key="3">
    <source>
        <dbReference type="Proteomes" id="UP000593594"/>
    </source>
</evidence>
<keyword evidence="3" id="KW-1185">Reference proteome</keyword>
<gene>
    <name evidence="2" type="ORF">HW532_05150</name>
</gene>
<reference evidence="2 3" key="1">
    <citation type="submission" date="2020-06" db="EMBL/GenBank/DDBJ databases">
        <title>Genome sequence of 2 isolates from Red Sea Mangroves.</title>
        <authorList>
            <person name="Sefrji F."/>
            <person name="Michoud G."/>
            <person name="Merlino G."/>
            <person name="Daffonchio D."/>
        </authorList>
    </citation>
    <scope>NUCLEOTIDE SEQUENCE [LARGE SCALE GENOMIC DNA]</scope>
    <source>
        <strain evidence="2 3">R1DC25</strain>
    </source>
</reference>
<dbReference type="AlphaFoldDB" id="A0A7S8C2F5"/>
<sequence length="151" mass="17144">MSSNIAASEWSRRDRLMDVSMTAGPVPPPERPPFRALVGYRSRAVSAVFAFVSKSVGNWLARRRLKALLELDDHLLEDVGFDRQEIEWGLSLPLRTNAADALKDRLNTRRGQKRWMAWFELAAREPDRMERELETGSDAARRGTGLCTCGR</sequence>
<dbReference type="Proteomes" id="UP000593594">
    <property type="component" value="Chromosome"/>
</dbReference>
<accession>A0A7S8C2F5</accession>
<protein>
    <submittedName>
        <fullName evidence="2">DUF1127 domain-containing protein</fullName>
    </submittedName>
</protein>
<feature type="domain" description="YjiS-like" evidence="1">
    <location>
        <begin position="59"/>
        <end position="87"/>
    </location>
</feature>
<proteinExistence type="predicted"/>
<dbReference type="InterPro" id="IPR009506">
    <property type="entry name" value="YjiS-like"/>
</dbReference>
<evidence type="ECO:0000313" key="2">
    <source>
        <dbReference type="EMBL" id="QPC42141.1"/>
    </source>
</evidence>